<organism evidence="2 3">
    <name type="scientific">Triparma strigata</name>
    <dbReference type="NCBI Taxonomy" id="1606541"/>
    <lineage>
        <taxon>Eukaryota</taxon>
        <taxon>Sar</taxon>
        <taxon>Stramenopiles</taxon>
        <taxon>Ochrophyta</taxon>
        <taxon>Bolidophyceae</taxon>
        <taxon>Parmales</taxon>
        <taxon>Triparmaceae</taxon>
        <taxon>Triparma</taxon>
    </lineage>
</organism>
<proteinExistence type="predicted"/>
<dbReference type="Proteomes" id="UP001165085">
    <property type="component" value="Unassembled WGS sequence"/>
</dbReference>
<comment type="caution">
    <text evidence="2">The sequence shown here is derived from an EMBL/GenBank/DDBJ whole genome shotgun (WGS) entry which is preliminary data.</text>
</comment>
<name>A0A9W7C2T4_9STRA</name>
<dbReference type="EMBL" id="BRXY01000484">
    <property type="protein sequence ID" value="GMH97223.1"/>
    <property type="molecule type" value="Genomic_DNA"/>
</dbReference>
<evidence type="ECO:0000313" key="3">
    <source>
        <dbReference type="Proteomes" id="UP001165085"/>
    </source>
</evidence>
<evidence type="ECO:0000313" key="2">
    <source>
        <dbReference type="EMBL" id="GMH97223.1"/>
    </source>
</evidence>
<feature type="region of interest" description="Disordered" evidence="1">
    <location>
        <begin position="1"/>
        <end position="23"/>
    </location>
</feature>
<reference evidence="3" key="1">
    <citation type="journal article" date="2023" name="Commun. Biol.">
        <title>Genome analysis of Parmales, the sister group of diatoms, reveals the evolutionary specialization of diatoms from phago-mixotrophs to photoautotrophs.</title>
        <authorList>
            <person name="Ban H."/>
            <person name="Sato S."/>
            <person name="Yoshikawa S."/>
            <person name="Yamada K."/>
            <person name="Nakamura Y."/>
            <person name="Ichinomiya M."/>
            <person name="Sato N."/>
            <person name="Blanc-Mathieu R."/>
            <person name="Endo H."/>
            <person name="Kuwata A."/>
            <person name="Ogata H."/>
        </authorList>
    </citation>
    <scope>NUCLEOTIDE SEQUENCE [LARGE SCALE GENOMIC DNA]</scope>
    <source>
        <strain evidence="3">NIES 3701</strain>
    </source>
</reference>
<sequence length="112" mass="12411">MSEVLKLPAGPEPSPKTSSDRVTSAKKITGICVLTAIGWLLKDYYYLDSTVDVRFHYTNPSPIPAPNMAYTKCMEETLPWGEWGQGMADIYASTLSEVTVKDGVLRFSIFSK</sequence>
<gene>
    <name evidence="2" type="ORF">TrST_g6766</name>
</gene>
<accession>A0A9W7C2T4</accession>
<keyword evidence="3" id="KW-1185">Reference proteome</keyword>
<evidence type="ECO:0000256" key="1">
    <source>
        <dbReference type="SAM" id="MobiDB-lite"/>
    </source>
</evidence>
<dbReference type="AlphaFoldDB" id="A0A9W7C2T4"/>
<protein>
    <submittedName>
        <fullName evidence="2">Uncharacterized protein</fullName>
    </submittedName>
</protein>